<dbReference type="Gene3D" id="3.10.10.10">
    <property type="entry name" value="HIV Type 1 Reverse Transcriptase, subunit A, domain 1"/>
    <property type="match status" value="1"/>
</dbReference>
<evidence type="ECO:0000256" key="8">
    <source>
        <dbReference type="ARBA" id="ARBA00023268"/>
    </source>
</evidence>
<dbReference type="Gene3D" id="1.10.340.70">
    <property type="match status" value="1"/>
</dbReference>
<name>B3VTB8_SORBI</name>
<dbReference type="Pfam" id="PF00078">
    <property type="entry name" value="RVT_1"/>
    <property type="match status" value="1"/>
</dbReference>
<keyword evidence="4" id="KW-0540">Nuclease</keyword>
<evidence type="ECO:0000256" key="7">
    <source>
        <dbReference type="ARBA" id="ARBA00022918"/>
    </source>
</evidence>
<dbReference type="CDD" id="cd01647">
    <property type="entry name" value="RT_LTR"/>
    <property type="match status" value="1"/>
</dbReference>
<keyword evidence="1" id="KW-0645">Protease</keyword>
<dbReference type="FunFam" id="3.10.10.10:FF:000007">
    <property type="entry name" value="Retrovirus-related Pol polyprotein from transposon 17.6-like Protein"/>
    <property type="match status" value="1"/>
</dbReference>
<dbReference type="Pfam" id="PF00665">
    <property type="entry name" value="rve"/>
    <property type="match status" value="1"/>
</dbReference>
<dbReference type="GO" id="GO:0008233">
    <property type="term" value="F:peptidase activity"/>
    <property type="evidence" value="ECO:0007669"/>
    <property type="project" value="UniProtKB-KW"/>
</dbReference>
<dbReference type="CDD" id="cd09274">
    <property type="entry name" value="RNase_HI_RT_Ty3"/>
    <property type="match status" value="1"/>
</dbReference>
<dbReference type="SUPFAM" id="SSF54160">
    <property type="entry name" value="Chromo domain-like"/>
    <property type="match status" value="1"/>
</dbReference>
<dbReference type="GO" id="GO:0003676">
    <property type="term" value="F:nucleic acid binding"/>
    <property type="evidence" value="ECO:0007669"/>
    <property type="project" value="InterPro"/>
</dbReference>
<keyword evidence="6" id="KW-0378">Hydrolase</keyword>
<dbReference type="InterPro" id="IPR041588">
    <property type="entry name" value="Integrase_H2C2"/>
</dbReference>
<keyword evidence="5" id="KW-0255">Endonuclease</keyword>
<dbReference type="InterPro" id="IPR012337">
    <property type="entry name" value="RNaseH-like_sf"/>
</dbReference>
<proteinExistence type="predicted"/>
<evidence type="ECO:0000256" key="6">
    <source>
        <dbReference type="ARBA" id="ARBA00022801"/>
    </source>
</evidence>
<keyword evidence="2" id="KW-0808">Transferase</keyword>
<evidence type="ECO:0000313" key="11">
    <source>
        <dbReference type="EMBL" id="ACE86397.1"/>
    </source>
</evidence>
<evidence type="ECO:0000259" key="9">
    <source>
        <dbReference type="PROSITE" id="PS50013"/>
    </source>
</evidence>
<dbReference type="Gene3D" id="2.40.50.40">
    <property type="match status" value="1"/>
</dbReference>
<reference evidence="11" key="1">
    <citation type="journal article" date="2007" name="Theor. Appl. Genet.">
        <title>Fine mapping of the Pc locus of Sorghum bicolor, a gene controlling the reaction to a fungal pathogen and its host-selective toxin.</title>
        <authorList>
            <person name="Nagy E.D."/>
            <person name="Lee T.C."/>
            <person name="Ramakrishna W."/>
            <person name="Xu Z."/>
            <person name="Klein P.E."/>
            <person name="SanMiguel P."/>
            <person name="Cheng C.P."/>
            <person name="Li J."/>
            <person name="Devos K.M."/>
            <person name="Schertz K."/>
            <person name="Dunkle L."/>
            <person name="Bennetzen J.L."/>
        </authorList>
    </citation>
    <scope>NUCLEOTIDE SEQUENCE</scope>
</reference>
<dbReference type="Pfam" id="PF17919">
    <property type="entry name" value="RT_RNaseH_2"/>
    <property type="match status" value="1"/>
</dbReference>
<dbReference type="Pfam" id="PF00385">
    <property type="entry name" value="Chromo"/>
    <property type="match status" value="1"/>
</dbReference>
<dbReference type="InterPro" id="IPR001584">
    <property type="entry name" value="Integrase_cat-core"/>
</dbReference>
<dbReference type="InterPro" id="IPR043128">
    <property type="entry name" value="Rev_trsase/Diguanyl_cyclase"/>
</dbReference>
<dbReference type="SMART" id="SM00298">
    <property type="entry name" value="CHROMO"/>
    <property type="match status" value="1"/>
</dbReference>
<evidence type="ECO:0000259" key="10">
    <source>
        <dbReference type="PROSITE" id="PS50994"/>
    </source>
</evidence>
<keyword evidence="3" id="KW-0548">Nucleotidyltransferase</keyword>
<organism evidence="11">
    <name type="scientific">Sorghum bicolor</name>
    <name type="common">Sorghum</name>
    <name type="synonym">Sorghum vulgare</name>
    <dbReference type="NCBI Taxonomy" id="4558"/>
    <lineage>
        <taxon>Eukaryota</taxon>
        <taxon>Viridiplantae</taxon>
        <taxon>Streptophyta</taxon>
        <taxon>Embryophyta</taxon>
        <taxon>Tracheophyta</taxon>
        <taxon>Spermatophyta</taxon>
        <taxon>Magnoliopsida</taxon>
        <taxon>Liliopsida</taxon>
        <taxon>Poales</taxon>
        <taxon>Poaceae</taxon>
        <taxon>PACMAD clade</taxon>
        <taxon>Panicoideae</taxon>
        <taxon>Andropogonodae</taxon>
        <taxon>Andropogoneae</taxon>
        <taxon>Sorghinae</taxon>
        <taxon>Sorghum</taxon>
    </lineage>
</organism>
<dbReference type="Gene3D" id="3.30.70.270">
    <property type="match status" value="1"/>
</dbReference>
<dbReference type="InterPro" id="IPR050951">
    <property type="entry name" value="Retrovirus_Pol_polyprotein"/>
</dbReference>
<dbReference type="FunFam" id="3.30.420.10:FF:000219">
    <property type="entry name" value="Putative retroelement"/>
    <property type="match status" value="1"/>
</dbReference>
<dbReference type="GO" id="GO:0004519">
    <property type="term" value="F:endonuclease activity"/>
    <property type="evidence" value="ECO:0007669"/>
    <property type="project" value="UniProtKB-KW"/>
</dbReference>
<dbReference type="AlphaFoldDB" id="B3VTB8"/>
<keyword evidence="8" id="KW-0511">Multifunctional enzyme</keyword>
<dbReference type="PROSITE" id="PS50013">
    <property type="entry name" value="CHROMO_2"/>
    <property type="match status" value="1"/>
</dbReference>
<dbReference type="InterPro" id="IPR000953">
    <property type="entry name" value="Chromo/chromo_shadow_dom"/>
</dbReference>
<dbReference type="GO" id="GO:0003964">
    <property type="term" value="F:RNA-directed DNA polymerase activity"/>
    <property type="evidence" value="ECO:0007669"/>
    <property type="project" value="UniProtKB-KW"/>
</dbReference>
<protein>
    <submittedName>
        <fullName evidence="11">Putative retroelement protein</fullName>
    </submittedName>
</protein>
<dbReference type="Pfam" id="PF17921">
    <property type="entry name" value="Integrase_H2C2"/>
    <property type="match status" value="1"/>
</dbReference>
<keyword evidence="7" id="KW-0695">RNA-directed DNA polymerase</keyword>
<dbReference type="EMBL" id="EU810765">
    <property type="protein sequence ID" value="ACE86397.1"/>
    <property type="molecule type" value="Genomic_DNA"/>
</dbReference>
<evidence type="ECO:0000256" key="2">
    <source>
        <dbReference type="ARBA" id="ARBA00022679"/>
    </source>
</evidence>
<dbReference type="GO" id="GO:0015074">
    <property type="term" value="P:DNA integration"/>
    <property type="evidence" value="ECO:0007669"/>
    <property type="project" value="InterPro"/>
</dbReference>
<dbReference type="PANTHER" id="PTHR37984:SF5">
    <property type="entry name" value="PROTEIN NYNRIN-LIKE"/>
    <property type="match status" value="1"/>
</dbReference>
<dbReference type="SUPFAM" id="SSF56672">
    <property type="entry name" value="DNA/RNA polymerases"/>
    <property type="match status" value="1"/>
</dbReference>
<feature type="domain" description="Integrase catalytic" evidence="10">
    <location>
        <begin position="408"/>
        <end position="570"/>
    </location>
</feature>
<dbReference type="Gene3D" id="3.30.420.10">
    <property type="entry name" value="Ribonuclease H-like superfamily/Ribonuclease H"/>
    <property type="match status" value="1"/>
</dbReference>
<feature type="domain" description="Chromo" evidence="9">
    <location>
        <begin position="670"/>
        <end position="714"/>
    </location>
</feature>
<dbReference type="InterPro" id="IPR043502">
    <property type="entry name" value="DNA/RNA_pol_sf"/>
</dbReference>
<reference evidence="11" key="2">
    <citation type="journal article" date="2008" name="Genome Res.">
        <title>Pathogen corruption and site-directed recombination at a plant disease resistance gene cluster.</title>
        <authorList>
            <person name="Nagy E.D."/>
            <person name="Bennetzen J.L."/>
        </authorList>
    </citation>
    <scope>NUCLEOTIDE SEQUENCE</scope>
</reference>
<dbReference type="PROSITE" id="PS50994">
    <property type="entry name" value="INTEGRASE"/>
    <property type="match status" value="1"/>
</dbReference>
<dbReference type="InterPro" id="IPR036397">
    <property type="entry name" value="RNaseH_sf"/>
</dbReference>
<dbReference type="GO" id="GO:0006508">
    <property type="term" value="P:proteolysis"/>
    <property type="evidence" value="ECO:0007669"/>
    <property type="project" value="UniProtKB-KW"/>
</dbReference>
<dbReference type="SUPFAM" id="SSF53098">
    <property type="entry name" value="Ribonuclease H-like"/>
    <property type="match status" value="1"/>
</dbReference>
<dbReference type="InterPro" id="IPR000477">
    <property type="entry name" value="RT_dom"/>
</dbReference>
<dbReference type="InterPro" id="IPR041577">
    <property type="entry name" value="RT_RNaseH_2"/>
</dbReference>
<sequence>MLEEGIIRPRTSPFSTPMLLVKKSDRSWRFCIDYRALNDRTSKDKFLILVVDKLRGARFFTKLDLRSGYHQVRMHPADIEKTAFHTHHGHFEFLVMPFGPPTPRQRYYRKFIRDFGSIAAPLTRLLRKEAFAWTSEAAAAFDTIKRALSSAPVLQMPDFTREFVVDCGASGTGFGAVLHQGSGPLAFFSRPFVARHVKLAAYERELIELVQAVRHWRSYLWGRRFLVRTDHYSLKFLLDQRLSIVPQHQWVSKLLGFDFAVEYRPGRLNSVADALSRRDEDAVVALALSRLSFALYDDIQAATQVDPVARGLLQQQAAGTLVASWTITDGFLLHGKRVYVPDLQDLRHQVVTLAHTTGHDGVQKTLVRLRSDFYIPGDRKLVQDYVRTCGVCQRNKTPTTQLAGLLQPLDVPSQVWADISMDFIDALPKVHGKSVILTVVDRFSKYAHFIALSHPYTAASVARAFFEGIVRLHGFPTSIVSDRDPVFTSHLWRDLFRLTSVKQRLSTAFHPQMDGQSEVVNKVIAMYLRCATDDRPRSWVDWLPWAEYCYNTSYHMALCVTPFEIVYGRPPPLLLPHQEGAAETEDADVMLRDRDAFLVEVRERLLQAQQHAKERYDEHHRDVDFAVGDWLPETTRLHDVFHIGLLKHWSGDPPVTPAVVPPGFEGRLLPTPEKVVRAQLRRGQWQLLVKWRGLPDDAATWEALDDFKALYPDVQLKDELFVDARRDVMTGV</sequence>
<evidence type="ECO:0000256" key="5">
    <source>
        <dbReference type="ARBA" id="ARBA00022759"/>
    </source>
</evidence>
<dbReference type="InterPro" id="IPR016197">
    <property type="entry name" value="Chromo-like_dom_sf"/>
</dbReference>
<evidence type="ECO:0000256" key="3">
    <source>
        <dbReference type="ARBA" id="ARBA00022695"/>
    </source>
</evidence>
<dbReference type="InterPro" id="IPR023780">
    <property type="entry name" value="Chromo_domain"/>
</dbReference>
<accession>B3VTB8</accession>
<evidence type="ECO:0000256" key="1">
    <source>
        <dbReference type="ARBA" id="ARBA00022670"/>
    </source>
</evidence>
<evidence type="ECO:0000256" key="4">
    <source>
        <dbReference type="ARBA" id="ARBA00022722"/>
    </source>
</evidence>
<dbReference type="PANTHER" id="PTHR37984">
    <property type="entry name" value="PROTEIN CBG26694"/>
    <property type="match status" value="1"/>
</dbReference>